<comment type="caution">
    <text evidence="2">The sequence shown here is derived from an EMBL/GenBank/DDBJ whole genome shotgun (WGS) entry which is preliminary data.</text>
</comment>
<dbReference type="InterPro" id="IPR023582">
    <property type="entry name" value="Impact"/>
</dbReference>
<name>A0A1Y3VPI4_9FIRM</name>
<dbReference type="NCBIfam" id="TIGR00257">
    <property type="entry name" value="IMPACT_YIGZ"/>
    <property type="match status" value="1"/>
</dbReference>
<dbReference type="Proteomes" id="UP000195447">
    <property type="component" value="Unassembled WGS sequence"/>
</dbReference>
<dbReference type="AlphaFoldDB" id="A0A1Y3VPI4"/>
<proteinExistence type="inferred from homology"/>
<evidence type="ECO:0000313" key="3">
    <source>
        <dbReference type="Proteomes" id="UP000195447"/>
    </source>
</evidence>
<dbReference type="InterPro" id="IPR001498">
    <property type="entry name" value="Impact_N"/>
</dbReference>
<dbReference type="GO" id="GO:0006446">
    <property type="term" value="P:regulation of translational initiation"/>
    <property type="evidence" value="ECO:0007669"/>
    <property type="project" value="TreeGrafter"/>
</dbReference>
<dbReference type="GO" id="GO:0005737">
    <property type="term" value="C:cytoplasm"/>
    <property type="evidence" value="ECO:0007669"/>
    <property type="project" value="TreeGrafter"/>
</dbReference>
<keyword evidence="3" id="KW-1185">Reference proteome</keyword>
<dbReference type="GeneID" id="79875581"/>
<dbReference type="SUPFAM" id="SSF54211">
    <property type="entry name" value="Ribosomal protein S5 domain 2-like"/>
    <property type="match status" value="1"/>
</dbReference>
<dbReference type="InterPro" id="IPR020569">
    <property type="entry name" value="UPF0029_Impact_CS"/>
</dbReference>
<accession>A0A1Y3VPI4</accession>
<dbReference type="PANTHER" id="PTHR16301">
    <property type="entry name" value="IMPACT-RELATED"/>
    <property type="match status" value="1"/>
</dbReference>
<dbReference type="Pfam" id="PF01205">
    <property type="entry name" value="Impact_N"/>
    <property type="match status" value="1"/>
</dbReference>
<evidence type="ECO:0000313" key="2">
    <source>
        <dbReference type="EMBL" id="OUP60922.1"/>
    </source>
</evidence>
<evidence type="ECO:0000256" key="1">
    <source>
        <dbReference type="ARBA" id="ARBA00007665"/>
    </source>
</evidence>
<dbReference type="InterPro" id="IPR036956">
    <property type="entry name" value="Impact_N_sf"/>
</dbReference>
<dbReference type="PANTHER" id="PTHR16301:SF20">
    <property type="entry name" value="IMPACT FAMILY MEMBER YIGZ"/>
    <property type="match status" value="1"/>
</dbReference>
<comment type="similarity">
    <text evidence="1">Belongs to the IMPACT family.</text>
</comment>
<reference evidence="3" key="1">
    <citation type="submission" date="2017-04" db="EMBL/GenBank/DDBJ databases">
        <title>Function of individual gut microbiota members based on whole genome sequencing of pure cultures obtained from chicken caecum.</title>
        <authorList>
            <person name="Medvecky M."/>
            <person name="Cejkova D."/>
            <person name="Polansky O."/>
            <person name="Karasova D."/>
            <person name="Kubasova T."/>
            <person name="Cizek A."/>
            <person name="Rychlik I."/>
        </authorList>
    </citation>
    <scope>NUCLEOTIDE SEQUENCE [LARGE SCALE GENOMIC DNA]</scope>
    <source>
        <strain evidence="3">An178</strain>
    </source>
</reference>
<gene>
    <name evidence="2" type="ORF">B5F14_05065</name>
</gene>
<dbReference type="InterPro" id="IPR015796">
    <property type="entry name" value="Impact_YigZ-like"/>
</dbReference>
<sequence>MPKIQFDIENTIEIKKSKFITYLHRTSDEEEAKEYIRQIKKMHPNATHHCTAMIIGSIMRSNDDGEPSQTAGHPMLNVLMQKEMQDILVVVVRYFGGIKLGTGGLVRAYSSSVSEALDKSVLVEETMFDEYEIEFNYSLIGKLDHYFATHGIHISLKDYAENVIYHYLSTEDISKDLKEISGGVIEPKWINKQSMEKVI</sequence>
<dbReference type="EMBL" id="NFKM01000008">
    <property type="protein sequence ID" value="OUP60922.1"/>
    <property type="molecule type" value="Genomic_DNA"/>
</dbReference>
<organism evidence="2 3">
    <name type="scientific">Faecalitalea cylindroides</name>
    <dbReference type="NCBI Taxonomy" id="39483"/>
    <lineage>
        <taxon>Bacteria</taxon>
        <taxon>Bacillati</taxon>
        <taxon>Bacillota</taxon>
        <taxon>Erysipelotrichia</taxon>
        <taxon>Erysipelotrichales</taxon>
        <taxon>Erysipelotrichaceae</taxon>
        <taxon>Faecalitalea</taxon>
    </lineage>
</organism>
<dbReference type="Gene3D" id="3.30.230.30">
    <property type="entry name" value="Impact, N-terminal domain"/>
    <property type="match status" value="1"/>
</dbReference>
<protein>
    <submittedName>
        <fullName evidence="2">YigZ family protein</fullName>
    </submittedName>
</protein>
<dbReference type="PROSITE" id="PS00910">
    <property type="entry name" value="UPF0029"/>
    <property type="match status" value="1"/>
</dbReference>
<dbReference type="RefSeq" id="WP_022355646.1">
    <property type="nucleotide sequence ID" value="NZ_CABKSV010000097.1"/>
</dbReference>
<dbReference type="InterPro" id="IPR020568">
    <property type="entry name" value="Ribosomal_Su5_D2-typ_SF"/>
</dbReference>